<accession>X1HEW4</accession>
<reference evidence="1" key="1">
    <citation type="journal article" date="2014" name="Front. Microbiol.">
        <title>High frequency of phylogenetically diverse reductive dehalogenase-homologous genes in deep subseafloor sedimentary metagenomes.</title>
        <authorList>
            <person name="Kawai M."/>
            <person name="Futagami T."/>
            <person name="Toyoda A."/>
            <person name="Takaki Y."/>
            <person name="Nishi S."/>
            <person name="Hori S."/>
            <person name="Arai W."/>
            <person name="Tsubouchi T."/>
            <person name="Morono Y."/>
            <person name="Uchiyama I."/>
            <person name="Ito T."/>
            <person name="Fujiyama A."/>
            <person name="Inagaki F."/>
            <person name="Takami H."/>
        </authorList>
    </citation>
    <scope>NUCLEOTIDE SEQUENCE</scope>
    <source>
        <strain evidence="1">Expedition CK06-06</strain>
    </source>
</reference>
<dbReference type="AlphaFoldDB" id="X1HEW4"/>
<sequence>MTGSGTELSPYIIYNVNDLQAMENDLMAYYELANIGVKVKCVQ</sequence>
<name>X1HEW4_9ZZZZ</name>
<dbReference type="EMBL" id="BARU01023650">
    <property type="protein sequence ID" value="GAH55590.1"/>
    <property type="molecule type" value="Genomic_DNA"/>
</dbReference>
<gene>
    <name evidence="1" type="ORF">S03H2_38357</name>
</gene>
<organism evidence="1">
    <name type="scientific">marine sediment metagenome</name>
    <dbReference type="NCBI Taxonomy" id="412755"/>
    <lineage>
        <taxon>unclassified sequences</taxon>
        <taxon>metagenomes</taxon>
        <taxon>ecological metagenomes</taxon>
    </lineage>
</organism>
<evidence type="ECO:0000313" key="1">
    <source>
        <dbReference type="EMBL" id="GAH55590.1"/>
    </source>
</evidence>
<protein>
    <submittedName>
        <fullName evidence="1">Uncharacterized protein</fullName>
    </submittedName>
</protein>
<comment type="caution">
    <text evidence="1">The sequence shown here is derived from an EMBL/GenBank/DDBJ whole genome shotgun (WGS) entry which is preliminary data.</text>
</comment>
<proteinExistence type="predicted"/>